<proteinExistence type="predicted"/>
<feature type="non-terminal residue" evidence="2">
    <location>
        <position position="1"/>
    </location>
</feature>
<dbReference type="EMBL" id="BARS01055419">
    <property type="protein sequence ID" value="GAG45490.1"/>
    <property type="molecule type" value="Genomic_DNA"/>
</dbReference>
<feature type="region of interest" description="Disordered" evidence="1">
    <location>
        <begin position="81"/>
        <end position="109"/>
    </location>
</feature>
<organism evidence="2">
    <name type="scientific">marine sediment metagenome</name>
    <dbReference type="NCBI Taxonomy" id="412755"/>
    <lineage>
        <taxon>unclassified sequences</taxon>
        <taxon>metagenomes</taxon>
        <taxon>ecological metagenomes</taxon>
    </lineage>
</organism>
<feature type="compositionally biased region" description="Basic and acidic residues" evidence="1">
    <location>
        <begin position="85"/>
        <end position="94"/>
    </location>
</feature>
<gene>
    <name evidence="2" type="ORF">S01H1_81822</name>
</gene>
<name>X0XQH9_9ZZZZ</name>
<protein>
    <submittedName>
        <fullName evidence="2">Uncharacterized protein</fullName>
    </submittedName>
</protein>
<evidence type="ECO:0000313" key="2">
    <source>
        <dbReference type="EMBL" id="GAG45490.1"/>
    </source>
</evidence>
<accession>X0XQH9</accession>
<reference evidence="2" key="1">
    <citation type="journal article" date="2014" name="Front. Microbiol.">
        <title>High frequency of phylogenetically diverse reductive dehalogenase-homologous genes in deep subseafloor sedimentary metagenomes.</title>
        <authorList>
            <person name="Kawai M."/>
            <person name="Futagami T."/>
            <person name="Toyoda A."/>
            <person name="Takaki Y."/>
            <person name="Nishi S."/>
            <person name="Hori S."/>
            <person name="Arai W."/>
            <person name="Tsubouchi T."/>
            <person name="Morono Y."/>
            <person name="Uchiyama I."/>
            <person name="Ito T."/>
            <person name="Fujiyama A."/>
            <person name="Inagaki F."/>
            <person name="Takami H."/>
        </authorList>
    </citation>
    <scope>NUCLEOTIDE SEQUENCE</scope>
    <source>
        <strain evidence="2">Expedition CK06-06</strain>
    </source>
</reference>
<evidence type="ECO:0000256" key="1">
    <source>
        <dbReference type="SAM" id="MobiDB-lite"/>
    </source>
</evidence>
<comment type="caution">
    <text evidence="2">The sequence shown here is derived from an EMBL/GenBank/DDBJ whole genome shotgun (WGS) entry which is preliminary data.</text>
</comment>
<dbReference type="AlphaFoldDB" id="X0XQH9"/>
<sequence length="149" mass="16795">DMTQIRAQFRFNDGDLAKKPYKWQPIPMDEAGEIEDGTYEVSCPVTGAQKAVDYLTLDDVDVSEIPEDVQEVLITEALTNRAKKKQADGLRESYESPQQRANREKREAAAQREYLGEKMLAFTEANPGEMPEASMFATWQEEATAASKK</sequence>